<dbReference type="Proteomes" id="UP000192335">
    <property type="component" value="Unassembled WGS sequence"/>
</dbReference>
<evidence type="ECO:0000313" key="17">
    <source>
        <dbReference type="Proteomes" id="UP000271464"/>
    </source>
</evidence>
<evidence type="ECO:0000313" key="15">
    <source>
        <dbReference type="EMBL" id="VAZ91281.1"/>
    </source>
</evidence>
<dbReference type="InterPro" id="IPR034768">
    <property type="entry name" value="4FE4S_WBL"/>
</dbReference>
<comment type="caution">
    <text evidence="13">The sequence shown here is derived from an EMBL/GenBank/DDBJ whole genome shotgun (WGS) entry which is preliminary data.</text>
</comment>
<dbReference type="GO" id="GO:0005737">
    <property type="term" value="C:cytoplasm"/>
    <property type="evidence" value="ECO:0007669"/>
    <property type="project" value="UniProtKB-SubCell"/>
</dbReference>
<evidence type="ECO:0000313" key="18">
    <source>
        <dbReference type="Proteomes" id="UP000279331"/>
    </source>
</evidence>
<dbReference type="PROSITE" id="PS51674">
    <property type="entry name" value="4FE4S_WBL"/>
    <property type="match status" value="1"/>
</dbReference>
<keyword evidence="3 11" id="KW-0004">4Fe-4S</keyword>
<evidence type="ECO:0000256" key="5">
    <source>
        <dbReference type="ARBA" id="ARBA00023004"/>
    </source>
</evidence>
<dbReference type="GO" id="GO:0003677">
    <property type="term" value="F:DNA binding"/>
    <property type="evidence" value="ECO:0007669"/>
    <property type="project" value="UniProtKB-UniRule"/>
</dbReference>
<reference evidence="17 18" key="2">
    <citation type="submission" date="2018-09" db="EMBL/GenBank/DDBJ databases">
        <authorList>
            <person name="Tagini F."/>
        </authorList>
    </citation>
    <scope>NUCLEOTIDE SEQUENCE [LARGE SCALE GENOMIC DNA]</scope>
    <source>
        <strain evidence="15 17">MK4</strain>
        <strain evidence="14 18">MK42</strain>
    </source>
</reference>
<dbReference type="EMBL" id="MWQA01000001">
    <property type="protein sequence ID" value="ORC09280.1"/>
    <property type="molecule type" value="Genomic_DNA"/>
</dbReference>
<evidence type="ECO:0000256" key="10">
    <source>
        <dbReference type="ARBA" id="ARBA00023163"/>
    </source>
</evidence>
<keyword evidence="6 11" id="KW-0411">Iron-sulfur</keyword>
<sequence length="126" mass="13598">MPKIRSDAAQTGAITAVHRLPCGSDADARAAWVSKARCRDIDPEELFVRGAAQREAATICRNCPVILECAADALDNRVEYGIWGGMTERQRRALLKQHPEVKSWAAFIAARRNHRAAASGTGAASA</sequence>
<feature type="binding site" evidence="11">
    <location>
        <position position="63"/>
    </location>
    <ligand>
        <name>[4Fe-4S] cluster</name>
        <dbReference type="ChEBI" id="CHEBI:49883"/>
    </ligand>
</feature>
<organism evidence="13 16">
    <name type="scientific">Mycobacterium persicum</name>
    <dbReference type="NCBI Taxonomy" id="1487726"/>
    <lineage>
        <taxon>Bacteria</taxon>
        <taxon>Bacillati</taxon>
        <taxon>Actinomycetota</taxon>
        <taxon>Actinomycetes</taxon>
        <taxon>Mycobacteriales</taxon>
        <taxon>Mycobacteriaceae</taxon>
        <taxon>Mycobacterium</taxon>
    </lineage>
</organism>
<comment type="subcellular location">
    <subcellularLocation>
        <location evidence="1 11">Cytoplasm</location>
    </subcellularLocation>
</comment>
<feature type="binding site" evidence="11">
    <location>
        <position position="38"/>
    </location>
    <ligand>
        <name>[4Fe-4S] cluster</name>
        <dbReference type="ChEBI" id="CHEBI:49883"/>
    </ligand>
</feature>
<keyword evidence="7 11" id="KW-0805">Transcription regulation</keyword>
<dbReference type="EMBL" id="UPHL01000045">
    <property type="protein sequence ID" value="VAZ83123.1"/>
    <property type="molecule type" value="Genomic_DNA"/>
</dbReference>
<name>A0A1X0LEB2_9MYCO</name>
<dbReference type="GO" id="GO:0045454">
    <property type="term" value="P:cell redox homeostasis"/>
    <property type="evidence" value="ECO:0007669"/>
    <property type="project" value="TreeGrafter"/>
</dbReference>
<feature type="domain" description="4Fe-4S Wbl-type" evidence="12">
    <location>
        <begin position="37"/>
        <end position="93"/>
    </location>
</feature>
<comment type="function">
    <text evidence="11">Acts as a transcriptional regulator. Probably redox-responsive. The apo- but not holo-form probably binds DNA.</text>
</comment>
<evidence type="ECO:0000256" key="6">
    <source>
        <dbReference type="ARBA" id="ARBA00023014"/>
    </source>
</evidence>
<dbReference type="HAMAP" id="MF_01479">
    <property type="entry name" value="WhiB"/>
    <property type="match status" value="1"/>
</dbReference>
<evidence type="ECO:0000256" key="8">
    <source>
        <dbReference type="ARBA" id="ARBA00023125"/>
    </source>
</evidence>
<evidence type="ECO:0000256" key="4">
    <source>
        <dbReference type="ARBA" id="ARBA00022723"/>
    </source>
</evidence>
<keyword evidence="5 11" id="KW-0408">Iron</keyword>
<evidence type="ECO:0000256" key="7">
    <source>
        <dbReference type="ARBA" id="ARBA00023015"/>
    </source>
</evidence>
<comment type="PTM">
    <text evidence="11">Upon Fe-S cluster removal intramolecular disulfide bonds are formed.</text>
</comment>
<evidence type="ECO:0000256" key="1">
    <source>
        <dbReference type="ARBA" id="ARBA00004496"/>
    </source>
</evidence>
<dbReference type="PANTHER" id="PTHR38839:SF7">
    <property type="entry name" value="TRANSCRIPTIONAL REGULATOR WHIB4"/>
    <property type="match status" value="1"/>
</dbReference>
<dbReference type="Proteomes" id="UP000279331">
    <property type="component" value="Unassembled WGS sequence"/>
</dbReference>
<keyword evidence="4 11" id="KW-0479">Metal-binding</keyword>
<dbReference type="GO" id="GO:0046872">
    <property type="term" value="F:metal ion binding"/>
    <property type="evidence" value="ECO:0007669"/>
    <property type="project" value="UniProtKB-KW"/>
</dbReference>
<dbReference type="Pfam" id="PF02467">
    <property type="entry name" value="Whib"/>
    <property type="match status" value="1"/>
</dbReference>
<evidence type="ECO:0000256" key="9">
    <source>
        <dbReference type="ARBA" id="ARBA00023157"/>
    </source>
</evidence>
<evidence type="ECO:0000313" key="16">
    <source>
        <dbReference type="Proteomes" id="UP000192335"/>
    </source>
</evidence>
<gene>
    <name evidence="14" type="primary">whiB4_2</name>
    <name evidence="11" type="synonym">whiB</name>
    <name evidence="13" type="ORF">B4U45_24450</name>
    <name evidence="14" type="ORF">LAUMK42_01935</name>
    <name evidence="15" type="ORF">LAUMK4_01720</name>
</gene>
<feature type="binding site" evidence="11">
    <location>
        <position position="60"/>
    </location>
    <ligand>
        <name>[4Fe-4S] cluster</name>
        <dbReference type="ChEBI" id="CHEBI:49883"/>
    </ligand>
</feature>
<feature type="binding site" evidence="11">
    <location>
        <position position="69"/>
    </location>
    <ligand>
        <name>[4Fe-4S] cluster</name>
        <dbReference type="ChEBI" id="CHEBI:49883"/>
    </ligand>
</feature>
<dbReference type="GO" id="GO:0047134">
    <property type="term" value="F:protein-disulfide reductase [NAD(P)H] activity"/>
    <property type="evidence" value="ECO:0007669"/>
    <property type="project" value="TreeGrafter"/>
</dbReference>
<dbReference type="EMBL" id="UPHM01000034">
    <property type="protein sequence ID" value="VAZ91281.1"/>
    <property type="molecule type" value="Genomic_DNA"/>
</dbReference>
<evidence type="ECO:0000256" key="2">
    <source>
        <dbReference type="ARBA" id="ARBA00006597"/>
    </source>
</evidence>
<evidence type="ECO:0000313" key="14">
    <source>
        <dbReference type="EMBL" id="VAZ83123.1"/>
    </source>
</evidence>
<dbReference type="GO" id="GO:0045892">
    <property type="term" value="P:negative regulation of DNA-templated transcription"/>
    <property type="evidence" value="ECO:0007669"/>
    <property type="project" value="TreeGrafter"/>
</dbReference>
<reference evidence="13 16" key="1">
    <citation type="submission" date="2017-02" db="EMBL/GenBank/DDBJ databases">
        <title>Mycobacterium kansasii genomes.</title>
        <authorList>
            <person name="Borowka P."/>
            <person name="Strapagiel D."/>
            <person name="Marciniak B."/>
            <person name="Lach J."/>
            <person name="Bakula Z."/>
            <person name="Van Ingen J."/>
            <person name="Safianowska A."/>
            <person name="Brzostek A."/>
            <person name="Dziadek J."/>
            <person name="Jagielski T."/>
        </authorList>
    </citation>
    <scope>NUCLEOTIDE SEQUENCE [LARGE SCALE GENOMIC DNA]</scope>
    <source>
        <strain evidence="13 16">12MK</strain>
    </source>
</reference>
<dbReference type="GO" id="GO:0051539">
    <property type="term" value="F:4 iron, 4 sulfur cluster binding"/>
    <property type="evidence" value="ECO:0007669"/>
    <property type="project" value="UniProtKB-UniRule"/>
</dbReference>
<keyword evidence="11" id="KW-0963">Cytoplasm</keyword>
<dbReference type="OrthoDB" id="4228525at2"/>
<dbReference type="AlphaFoldDB" id="A0A1X0LEB2"/>
<dbReference type="InterPro" id="IPR003482">
    <property type="entry name" value="Whib"/>
</dbReference>
<keyword evidence="9 11" id="KW-1015">Disulfide bond</keyword>
<evidence type="ECO:0000259" key="12">
    <source>
        <dbReference type="PROSITE" id="PS51674"/>
    </source>
</evidence>
<dbReference type="GO" id="GO:0035731">
    <property type="term" value="F:dinitrosyl-iron complex binding"/>
    <property type="evidence" value="ECO:0007669"/>
    <property type="project" value="UniProtKB-UniRule"/>
</dbReference>
<dbReference type="Proteomes" id="UP000271464">
    <property type="component" value="Unassembled WGS sequence"/>
</dbReference>
<comment type="cofactor">
    <cofactor evidence="11">
        <name>[4Fe-4S] cluster</name>
        <dbReference type="ChEBI" id="CHEBI:49883"/>
    </cofactor>
    <text evidence="11">Binds 1 [4Fe-4S] cluster per subunit. Following nitrosylation of the [4Fe-4S] cluster binds 1 [4Fe-8(NO)] cluster per subunit.</text>
</comment>
<comment type="similarity">
    <text evidence="2 11">Belongs to the WhiB family.</text>
</comment>
<evidence type="ECO:0000313" key="13">
    <source>
        <dbReference type="EMBL" id="ORC09280.1"/>
    </source>
</evidence>
<evidence type="ECO:0000256" key="3">
    <source>
        <dbReference type="ARBA" id="ARBA00022485"/>
    </source>
</evidence>
<keyword evidence="17" id="KW-1185">Reference proteome</keyword>
<proteinExistence type="inferred from homology"/>
<keyword evidence="10 11" id="KW-0804">Transcription</keyword>
<dbReference type="PANTHER" id="PTHR38839">
    <property type="entry name" value="TRANSCRIPTIONAL REGULATOR WHID-RELATED"/>
    <property type="match status" value="1"/>
</dbReference>
<accession>A0A1X0LEB2</accession>
<evidence type="ECO:0000256" key="11">
    <source>
        <dbReference type="HAMAP-Rule" id="MF_01479"/>
    </source>
</evidence>
<comment type="PTM">
    <text evidence="11">The Fe-S cluster can be nitrosylated by nitric oxide (NO).</text>
</comment>
<protein>
    <recommendedName>
        <fullName evidence="11">Transcriptional regulator WhiB</fullName>
    </recommendedName>
</protein>
<keyword evidence="8 11" id="KW-0238">DNA-binding</keyword>